<evidence type="ECO:0000256" key="1">
    <source>
        <dbReference type="ARBA" id="ARBA00010914"/>
    </source>
</evidence>
<dbReference type="PANTHER" id="PTHR23426">
    <property type="entry name" value="FERREDOXIN/ADRENODOXIN"/>
    <property type="match status" value="1"/>
</dbReference>
<evidence type="ECO:0000259" key="7">
    <source>
        <dbReference type="PROSITE" id="PS51085"/>
    </source>
</evidence>
<proteinExistence type="inferred from homology"/>
<dbReference type="Proteomes" id="UP000548425">
    <property type="component" value="Unassembled WGS sequence"/>
</dbReference>
<dbReference type="GO" id="GO:0051537">
    <property type="term" value="F:2 iron, 2 sulfur cluster binding"/>
    <property type="evidence" value="ECO:0007669"/>
    <property type="project" value="UniProtKB-KW"/>
</dbReference>
<evidence type="ECO:0000256" key="5">
    <source>
        <dbReference type="ARBA" id="ARBA00023014"/>
    </source>
</evidence>
<dbReference type="InterPro" id="IPR036010">
    <property type="entry name" value="2Fe-2S_ferredoxin-like_sf"/>
</dbReference>
<organism evidence="8 9">
    <name type="scientific">Acinetobacter lwoffii</name>
    <dbReference type="NCBI Taxonomy" id="28090"/>
    <lineage>
        <taxon>Bacteria</taxon>
        <taxon>Pseudomonadati</taxon>
        <taxon>Pseudomonadota</taxon>
        <taxon>Gammaproteobacteria</taxon>
        <taxon>Moraxellales</taxon>
        <taxon>Moraxellaceae</taxon>
        <taxon>Acinetobacter</taxon>
    </lineage>
</organism>
<dbReference type="SUPFAM" id="SSF54292">
    <property type="entry name" value="2Fe-2S ferredoxin-like"/>
    <property type="match status" value="1"/>
</dbReference>
<dbReference type="InterPro" id="IPR001041">
    <property type="entry name" value="2Fe-2S_ferredoxin-type"/>
</dbReference>
<evidence type="ECO:0000256" key="6">
    <source>
        <dbReference type="ARBA" id="ARBA00034078"/>
    </source>
</evidence>
<dbReference type="GO" id="GO:0009055">
    <property type="term" value="F:electron transfer activity"/>
    <property type="evidence" value="ECO:0007669"/>
    <property type="project" value="TreeGrafter"/>
</dbReference>
<dbReference type="PRINTS" id="PR00355">
    <property type="entry name" value="ADRENODOXIN"/>
</dbReference>
<dbReference type="PROSITE" id="PS51085">
    <property type="entry name" value="2FE2S_FER_2"/>
    <property type="match status" value="1"/>
</dbReference>
<keyword evidence="3" id="KW-0479">Metal-binding</keyword>
<reference evidence="8 9" key="1">
    <citation type="submission" date="2020-08" db="EMBL/GenBank/DDBJ databases">
        <title>Functional genomics of gut bacteria from endangered species of beetles.</title>
        <authorList>
            <person name="Carlos-Shanley C."/>
        </authorList>
    </citation>
    <scope>NUCLEOTIDE SEQUENCE [LARGE SCALE GENOMIC DNA]</scope>
    <source>
        <strain evidence="8 9">S00127</strain>
    </source>
</reference>
<feature type="domain" description="2Fe-2S ferredoxin-type" evidence="7">
    <location>
        <begin position="2"/>
        <end position="102"/>
    </location>
</feature>
<dbReference type="Pfam" id="PF00111">
    <property type="entry name" value="Fer2"/>
    <property type="match status" value="1"/>
</dbReference>
<dbReference type="InterPro" id="IPR018298">
    <property type="entry name" value="Adrenodoxin_Fe-S_BS"/>
</dbReference>
<protein>
    <submittedName>
        <fullName evidence="8">2Fe-2S ferredoxin</fullName>
    </submittedName>
</protein>
<keyword evidence="5" id="KW-0411">Iron-sulfur</keyword>
<dbReference type="PROSITE" id="PS00814">
    <property type="entry name" value="ADX"/>
    <property type="match status" value="1"/>
</dbReference>
<dbReference type="InterPro" id="IPR012675">
    <property type="entry name" value="Beta-grasp_dom_sf"/>
</dbReference>
<dbReference type="CDD" id="cd00207">
    <property type="entry name" value="fer2"/>
    <property type="match status" value="1"/>
</dbReference>
<evidence type="ECO:0000256" key="2">
    <source>
        <dbReference type="ARBA" id="ARBA00022714"/>
    </source>
</evidence>
<dbReference type="GO" id="GO:0046872">
    <property type="term" value="F:metal ion binding"/>
    <property type="evidence" value="ECO:0007669"/>
    <property type="project" value="UniProtKB-KW"/>
</dbReference>
<dbReference type="AlphaFoldDB" id="A0AAW3VIJ8"/>
<dbReference type="PANTHER" id="PTHR23426:SF65">
    <property type="entry name" value="FERREDOXIN-2, MITOCHONDRIAL"/>
    <property type="match status" value="1"/>
</dbReference>
<keyword evidence="2" id="KW-0001">2Fe-2S</keyword>
<dbReference type="InterPro" id="IPR001055">
    <property type="entry name" value="Adrenodoxin-like"/>
</dbReference>
<dbReference type="GO" id="GO:0140647">
    <property type="term" value="P:P450-containing electron transport chain"/>
    <property type="evidence" value="ECO:0007669"/>
    <property type="project" value="InterPro"/>
</dbReference>
<comment type="cofactor">
    <cofactor evidence="6">
        <name>[2Fe-2S] cluster</name>
        <dbReference type="ChEBI" id="CHEBI:190135"/>
    </cofactor>
</comment>
<comment type="caution">
    <text evidence="8">The sequence shown here is derived from an EMBL/GenBank/DDBJ whole genome shotgun (WGS) entry which is preliminary data.</text>
</comment>
<comment type="similarity">
    <text evidence="1">Belongs to the adrenodoxin/putidaredoxin family.</text>
</comment>
<gene>
    <name evidence="8" type="ORF">HNP34_002457</name>
</gene>
<evidence type="ECO:0000313" key="8">
    <source>
        <dbReference type="EMBL" id="MBB6364306.1"/>
    </source>
</evidence>
<evidence type="ECO:0000256" key="3">
    <source>
        <dbReference type="ARBA" id="ARBA00022723"/>
    </source>
</evidence>
<dbReference type="EMBL" id="JACHLA010000017">
    <property type="protein sequence ID" value="MBB6364306.1"/>
    <property type="molecule type" value="Genomic_DNA"/>
</dbReference>
<dbReference type="RefSeq" id="WP_184413476.1">
    <property type="nucleotide sequence ID" value="NZ_JACHLA010000017.1"/>
</dbReference>
<evidence type="ECO:0000313" key="9">
    <source>
        <dbReference type="Proteomes" id="UP000548425"/>
    </source>
</evidence>
<sequence>MVKVTFVQANGERKIVDAEIGKSLMEAAVKNGIAGVPADCGGACSCATCHCYIDLNFLDDLPPASADEIDMLEFAEEVKENSRLTCQVKVKESHEGMTILVP</sequence>
<keyword evidence="4" id="KW-0408">Iron</keyword>
<name>A0AAW3VIJ8_ACILW</name>
<accession>A0AAW3VIJ8</accession>
<evidence type="ECO:0000256" key="4">
    <source>
        <dbReference type="ARBA" id="ARBA00023004"/>
    </source>
</evidence>
<dbReference type="Gene3D" id="3.10.20.30">
    <property type="match status" value="1"/>
</dbReference>